<evidence type="ECO:0000256" key="2">
    <source>
        <dbReference type="RuleBase" id="RU362080"/>
    </source>
</evidence>
<evidence type="ECO:0000256" key="1">
    <source>
        <dbReference type="ARBA" id="ARBA00009981"/>
    </source>
</evidence>
<dbReference type="Pfam" id="PF02604">
    <property type="entry name" value="PhdYeFM_antitox"/>
    <property type="match status" value="1"/>
</dbReference>
<name>A0ABS5SFF6_9BACT</name>
<dbReference type="Proteomes" id="UP000756860">
    <property type="component" value="Unassembled WGS sequence"/>
</dbReference>
<comment type="function">
    <text evidence="2">Antitoxin component of a type II toxin-antitoxin (TA) system.</text>
</comment>
<dbReference type="NCBIfam" id="TIGR01552">
    <property type="entry name" value="phd_fam"/>
    <property type="match status" value="1"/>
</dbReference>
<comment type="caution">
    <text evidence="3">The sequence shown here is derived from an EMBL/GenBank/DDBJ whole genome shotgun (WGS) entry which is preliminary data.</text>
</comment>
<reference evidence="3 4" key="1">
    <citation type="submission" date="2021-05" db="EMBL/GenBank/DDBJ databases">
        <title>The draft genome of Geobacter luticola JCM 17780.</title>
        <authorList>
            <person name="Xu Z."/>
            <person name="Masuda Y."/>
            <person name="Itoh H."/>
            <person name="Senoo K."/>
        </authorList>
    </citation>
    <scope>NUCLEOTIDE SEQUENCE [LARGE SCALE GENOMIC DNA]</scope>
    <source>
        <strain evidence="3 4">JCM 17780</strain>
    </source>
</reference>
<dbReference type="RefSeq" id="WP_214176103.1">
    <property type="nucleotide sequence ID" value="NZ_JAHCVK010000007.1"/>
</dbReference>
<evidence type="ECO:0000313" key="3">
    <source>
        <dbReference type="EMBL" id="MBT0654094.1"/>
    </source>
</evidence>
<protein>
    <recommendedName>
        <fullName evidence="2">Antitoxin</fullName>
    </recommendedName>
</protein>
<accession>A0ABS5SFF6</accession>
<dbReference type="InterPro" id="IPR006442">
    <property type="entry name" value="Antitoxin_Phd/YefM"/>
</dbReference>
<gene>
    <name evidence="3" type="ORF">KI810_13590</name>
</gene>
<organism evidence="3 4">
    <name type="scientific">Geomobilimonas luticola</name>
    <dbReference type="NCBI Taxonomy" id="1114878"/>
    <lineage>
        <taxon>Bacteria</taxon>
        <taxon>Pseudomonadati</taxon>
        <taxon>Thermodesulfobacteriota</taxon>
        <taxon>Desulfuromonadia</taxon>
        <taxon>Geobacterales</taxon>
        <taxon>Geobacteraceae</taxon>
        <taxon>Geomobilimonas</taxon>
    </lineage>
</organism>
<dbReference type="InterPro" id="IPR036165">
    <property type="entry name" value="YefM-like_sf"/>
</dbReference>
<dbReference type="EMBL" id="JAHCVK010000007">
    <property type="protein sequence ID" value="MBT0654094.1"/>
    <property type="molecule type" value="Genomic_DNA"/>
</dbReference>
<evidence type="ECO:0000313" key="4">
    <source>
        <dbReference type="Proteomes" id="UP000756860"/>
    </source>
</evidence>
<keyword evidence="4" id="KW-1185">Reference proteome</keyword>
<proteinExistence type="inferred from homology"/>
<dbReference type="SUPFAM" id="SSF143120">
    <property type="entry name" value="YefM-like"/>
    <property type="match status" value="1"/>
</dbReference>
<sequence length="85" mass="9783">MNMDTIYADFSISMSEFKKNPSQVLRVAGEKPVAILNHNRPAFYMVTPKIFEMLVEALADRDLTELVRHRLSQKDRSVEVDIDTV</sequence>
<comment type="similarity">
    <text evidence="1 2">Belongs to the phD/YefM antitoxin family.</text>
</comment>